<dbReference type="InterPro" id="IPR036396">
    <property type="entry name" value="Cyt_P450_sf"/>
</dbReference>
<protein>
    <recommendedName>
        <fullName evidence="8">2EXR domain-containing protein</fullName>
    </recommendedName>
</protein>
<dbReference type="PANTHER" id="PTHR24305:SF29">
    <property type="entry name" value="BENZOATE-PARA-HYDROXYLASE"/>
    <property type="match status" value="1"/>
</dbReference>
<evidence type="ECO:0000256" key="2">
    <source>
        <dbReference type="ARBA" id="ARBA00010617"/>
    </source>
</evidence>
<dbReference type="Proteomes" id="UP000566819">
    <property type="component" value="Unassembled WGS sequence"/>
</dbReference>
<evidence type="ECO:0000313" key="9">
    <source>
        <dbReference type="EMBL" id="KAF4628703.1"/>
    </source>
</evidence>
<dbReference type="OrthoDB" id="1470350at2759"/>
<evidence type="ECO:0000256" key="7">
    <source>
        <dbReference type="ARBA" id="ARBA00023033"/>
    </source>
</evidence>
<dbReference type="PANTHER" id="PTHR24305">
    <property type="entry name" value="CYTOCHROME P450"/>
    <property type="match status" value="1"/>
</dbReference>
<dbReference type="GO" id="GO:0005506">
    <property type="term" value="F:iron ion binding"/>
    <property type="evidence" value="ECO:0007669"/>
    <property type="project" value="InterPro"/>
</dbReference>
<dbReference type="Pfam" id="PF00067">
    <property type="entry name" value="p450"/>
    <property type="match status" value="1"/>
</dbReference>
<keyword evidence="5" id="KW-0560">Oxidoreductase</keyword>
<reference evidence="9 10" key="1">
    <citation type="submission" date="2020-03" db="EMBL/GenBank/DDBJ databases">
        <title>Draft Genome Sequence of Cudoniella acicularis.</title>
        <authorList>
            <person name="Buettner E."/>
            <person name="Kellner H."/>
        </authorList>
    </citation>
    <scope>NUCLEOTIDE SEQUENCE [LARGE SCALE GENOMIC DNA]</scope>
    <source>
        <strain evidence="9 10">DSM 108380</strain>
    </source>
</reference>
<dbReference type="GO" id="GO:0016705">
    <property type="term" value="F:oxidoreductase activity, acting on paired donors, with incorporation or reduction of molecular oxygen"/>
    <property type="evidence" value="ECO:0007669"/>
    <property type="project" value="InterPro"/>
</dbReference>
<evidence type="ECO:0000259" key="8">
    <source>
        <dbReference type="Pfam" id="PF20150"/>
    </source>
</evidence>
<proteinExistence type="inferred from homology"/>
<gene>
    <name evidence="9" type="ORF">G7Y89_g9455</name>
</gene>
<dbReference type="Gene3D" id="1.10.630.10">
    <property type="entry name" value="Cytochrome P450"/>
    <property type="match status" value="1"/>
</dbReference>
<dbReference type="GO" id="GO:0020037">
    <property type="term" value="F:heme binding"/>
    <property type="evidence" value="ECO:0007669"/>
    <property type="project" value="InterPro"/>
</dbReference>
<keyword evidence="3" id="KW-0349">Heme</keyword>
<comment type="caution">
    <text evidence="9">The sequence shown here is derived from an EMBL/GenBank/DDBJ whole genome shotgun (WGS) entry which is preliminary data.</text>
</comment>
<sequence>MPATLDFAEVLAKSAGGILTIIILYSLSTGIYNIYFHPLAGIPGPKLWCATRSRNLLSLLTGTLSKEIRQLHEEYGDVIRVAPDEVSFARTEAWHEIYPNAPGRPGFPKSRLWFGTKPGDPISILHALEPKNHARFRKSIERGFTESSLRAQEPIIQKYGEMLISRLKKLVAKKKNENGVVVDVNRWYAFTTFDVIGDLGFGESFGCLESNDYPPWVLMLFNSLRAQTLAVSLRFYPSIDWLLKLAIPKSVMEKEKQHREWSMKKLDRRLNIEKERPDIVSLIKMDDEGINGLTITEMQATCTVIIVAGSETTVAVLSGTTNYLVKNPDKLAILSAELRGKFRSDHDITLSALKDLPYLNAVIQEGMRMCNPVLGGLVRESPPGGRTVCGYFLPAGTICIGFPMKGEVQSGTRNYNETVFIGGQIFLRRLNPDTIDPHLAANPANPAMSHPPELHQAVPKPLTEFTLFPELPTEIQLMIWRASIPKSTPIDMKPYSPPRQRGRAPPAVSCVNRQSQDETRKHFKIISLKSNYVLWDKETDFLTLDWWCMLSDVPDIIDYFCLRPFLNDAGSVDCVQTLAIDMSGCNLMVHNHPVIMRMLHLFKQVVDKNLFCFVALKELRLFNWSWESQYGYGRSLVYSFVASFRRHAELDANVPLPRMVVYLKGKEPWVLKPEDNYVHDRG</sequence>
<keyword evidence="4" id="KW-0479">Metal-binding</keyword>
<dbReference type="AlphaFoldDB" id="A0A8H4RFL2"/>
<dbReference type="Pfam" id="PF20150">
    <property type="entry name" value="2EXR"/>
    <property type="match status" value="1"/>
</dbReference>
<dbReference type="GO" id="GO:0004497">
    <property type="term" value="F:monooxygenase activity"/>
    <property type="evidence" value="ECO:0007669"/>
    <property type="project" value="UniProtKB-KW"/>
</dbReference>
<organism evidence="9 10">
    <name type="scientific">Cudoniella acicularis</name>
    <dbReference type="NCBI Taxonomy" id="354080"/>
    <lineage>
        <taxon>Eukaryota</taxon>
        <taxon>Fungi</taxon>
        <taxon>Dikarya</taxon>
        <taxon>Ascomycota</taxon>
        <taxon>Pezizomycotina</taxon>
        <taxon>Leotiomycetes</taxon>
        <taxon>Helotiales</taxon>
        <taxon>Tricladiaceae</taxon>
        <taxon>Cudoniella</taxon>
    </lineage>
</organism>
<dbReference type="SUPFAM" id="SSF48264">
    <property type="entry name" value="Cytochrome P450"/>
    <property type="match status" value="1"/>
</dbReference>
<dbReference type="InterPro" id="IPR050121">
    <property type="entry name" value="Cytochrome_P450_monoxygenase"/>
</dbReference>
<dbReference type="EMBL" id="JAAMPI010000774">
    <property type="protein sequence ID" value="KAF4628703.1"/>
    <property type="molecule type" value="Genomic_DNA"/>
</dbReference>
<keyword evidence="10" id="KW-1185">Reference proteome</keyword>
<accession>A0A8H4RFL2</accession>
<name>A0A8H4RFL2_9HELO</name>
<dbReference type="InterPro" id="IPR001128">
    <property type="entry name" value="Cyt_P450"/>
</dbReference>
<comment type="similarity">
    <text evidence="2">Belongs to the cytochrome P450 family.</text>
</comment>
<evidence type="ECO:0000256" key="6">
    <source>
        <dbReference type="ARBA" id="ARBA00023004"/>
    </source>
</evidence>
<keyword evidence="6" id="KW-0408">Iron</keyword>
<keyword evidence="7" id="KW-0503">Monooxygenase</keyword>
<feature type="domain" description="2EXR" evidence="8">
    <location>
        <begin position="465"/>
        <end position="542"/>
    </location>
</feature>
<evidence type="ECO:0000256" key="1">
    <source>
        <dbReference type="ARBA" id="ARBA00001971"/>
    </source>
</evidence>
<evidence type="ECO:0000313" key="10">
    <source>
        <dbReference type="Proteomes" id="UP000566819"/>
    </source>
</evidence>
<evidence type="ECO:0000256" key="5">
    <source>
        <dbReference type="ARBA" id="ARBA00023002"/>
    </source>
</evidence>
<evidence type="ECO:0000256" key="3">
    <source>
        <dbReference type="ARBA" id="ARBA00022617"/>
    </source>
</evidence>
<dbReference type="InterPro" id="IPR045518">
    <property type="entry name" value="2EXR"/>
</dbReference>
<dbReference type="CDD" id="cd11058">
    <property type="entry name" value="CYP60B-like"/>
    <property type="match status" value="1"/>
</dbReference>
<comment type="cofactor">
    <cofactor evidence="1">
        <name>heme</name>
        <dbReference type="ChEBI" id="CHEBI:30413"/>
    </cofactor>
</comment>
<evidence type="ECO:0000256" key="4">
    <source>
        <dbReference type="ARBA" id="ARBA00022723"/>
    </source>
</evidence>